<evidence type="ECO:0000313" key="4">
    <source>
        <dbReference type="Proteomes" id="UP000593601"/>
    </source>
</evidence>
<gene>
    <name evidence="3" type="ORF">INP51_03555</name>
</gene>
<sequence>MRRNMITLMAVVLFLLLGGQAVWADGEGNSEKEVEDSLLDSMDFNSIQAAVDEMLEDQSVSFFQAVEELIKGEDPFSYENVKKMVKKVVQSSWGTQKTIWINILILVLASALFSNFSGLFNDGQLGEMSFYIVYLLLFGLLIKNFTILSRELENTLNGILTFMRALTPAYYLSVATATGVSSAAMFYQIVLVIISLVEKVLIKLVLPGIHIYIMMSFVDQLSKEDMMASMAELLKNVLSWTMNTMLGMVVGLQVTKNLIAPALDSLKRTTIGKTAGAIPGLGNVINSVTEMVIGSAVLVRNCLGVAAVVILFLCALKPVLHIAVTGLSYRFLAAFSEPVTDERIVDTLNSMGEGCGLLLKALFTTEVLFLLTIAILAGSYGGA</sequence>
<protein>
    <submittedName>
        <fullName evidence="3">Stage III sporulation protein AE</fullName>
    </submittedName>
</protein>
<feature type="transmembrane region" description="Helical" evidence="1">
    <location>
        <begin position="357"/>
        <end position="380"/>
    </location>
</feature>
<feature type="transmembrane region" description="Helical" evidence="1">
    <location>
        <begin position="131"/>
        <end position="149"/>
    </location>
</feature>
<dbReference type="KEGG" id="bliq:INP51_03555"/>
<dbReference type="Pfam" id="PF09546">
    <property type="entry name" value="Spore_III_AE"/>
    <property type="match status" value="1"/>
</dbReference>
<keyword evidence="2" id="KW-0732">Signal</keyword>
<dbReference type="Proteomes" id="UP000593601">
    <property type="component" value="Chromosome"/>
</dbReference>
<dbReference type="InterPro" id="IPR014194">
    <property type="entry name" value="Spore_III_AE"/>
</dbReference>
<dbReference type="AlphaFoldDB" id="A0A7M2RIF4"/>
<keyword evidence="1" id="KW-1133">Transmembrane helix</keyword>
<keyword evidence="4" id="KW-1185">Reference proteome</keyword>
<evidence type="ECO:0000256" key="1">
    <source>
        <dbReference type="SAM" id="Phobius"/>
    </source>
</evidence>
<keyword evidence="1" id="KW-0812">Transmembrane</keyword>
<organism evidence="3 4">
    <name type="scientific">Blautia liquoris</name>
    <dbReference type="NCBI Taxonomy" id="2779518"/>
    <lineage>
        <taxon>Bacteria</taxon>
        <taxon>Bacillati</taxon>
        <taxon>Bacillota</taxon>
        <taxon>Clostridia</taxon>
        <taxon>Lachnospirales</taxon>
        <taxon>Lachnospiraceae</taxon>
        <taxon>Blautia</taxon>
    </lineage>
</organism>
<dbReference type="RefSeq" id="WP_193736359.1">
    <property type="nucleotide sequence ID" value="NZ_CP063304.1"/>
</dbReference>
<dbReference type="EMBL" id="CP063304">
    <property type="protein sequence ID" value="QOV20039.1"/>
    <property type="molecule type" value="Genomic_DNA"/>
</dbReference>
<evidence type="ECO:0000313" key="3">
    <source>
        <dbReference type="EMBL" id="QOV20039.1"/>
    </source>
</evidence>
<feature type="chain" id="PRO_5032944149" evidence="2">
    <location>
        <begin position="25"/>
        <end position="383"/>
    </location>
</feature>
<feature type="transmembrane region" description="Helical" evidence="1">
    <location>
        <begin position="99"/>
        <end position="119"/>
    </location>
</feature>
<keyword evidence="1" id="KW-0472">Membrane</keyword>
<feature type="transmembrane region" description="Helical" evidence="1">
    <location>
        <begin position="169"/>
        <end position="193"/>
    </location>
</feature>
<feature type="transmembrane region" description="Helical" evidence="1">
    <location>
        <begin position="200"/>
        <end position="218"/>
    </location>
</feature>
<feature type="signal peptide" evidence="2">
    <location>
        <begin position="1"/>
        <end position="24"/>
    </location>
</feature>
<accession>A0A7M2RIF4</accession>
<feature type="transmembrane region" description="Helical" evidence="1">
    <location>
        <begin position="238"/>
        <end position="259"/>
    </location>
</feature>
<name>A0A7M2RIF4_9FIRM</name>
<evidence type="ECO:0000256" key="2">
    <source>
        <dbReference type="SAM" id="SignalP"/>
    </source>
</evidence>
<proteinExistence type="predicted"/>
<reference evidence="3 4" key="1">
    <citation type="submission" date="2020-10" db="EMBL/GenBank/DDBJ databases">
        <title>Blautia liquoris sp.nov., isolated from the mud in a fermentation cellar used for the production of Chinese strong-flavoured liquor.</title>
        <authorList>
            <person name="Lu L."/>
        </authorList>
    </citation>
    <scope>NUCLEOTIDE SEQUENCE [LARGE SCALE GENOMIC DNA]</scope>
    <source>
        <strain evidence="3 4">LZLJ-3</strain>
    </source>
</reference>